<sequence length="383" mass="45031">MEPSVTQQSNNNSVTKSNILIEASYKLTVTEQKIILYLVSQINKDDDDFKMYSLPIQHFYELLGYRGSPKYSEMREITRNLMRKILEIKEGKKLKQMSWISYVEYDEHSGRVSLSFDPRLKPYLLQLKKEFTTYRLKNVMELKSGYSIRIYEILKRWQFINDVEIPLDDLRKMVGATDKYLEYHNFKKRVLAPAQKEISAKTDLAFAYKEVKSGRKVVAIRFFIRERRVGGKGVVPEIPHETGGVDALYSQCLARFAERGQPLPPKAFARIALLSQKVFGEDWIDELTKMIDDIVERTDIREPLAFLTYVLNEKIDRIEKGQDHSEVSVGKIEKAMRREKLPDWFAEYQKQFLQDMEQNSAHEDGDIERRRSELEARLQKYKN</sequence>
<name>A0A1B7KW13_PARTM</name>
<gene>
    <name evidence="3" type="ORF">A7K69_16325</name>
</gene>
<dbReference type="EMBL" id="LXMA01000002">
    <property type="protein sequence ID" value="OAT74124.1"/>
    <property type="molecule type" value="Genomic_DNA"/>
</dbReference>
<protein>
    <submittedName>
        <fullName evidence="3">Replication initiation protein</fullName>
    </submittedName>
</protein>
<dbReference type="InterPro" id="IPR036390">
    <property type="entry name" value="WH_DNA-bd_sf"/>
</dbReference>
<dbReference type="GO" id="GO:0006270">
    <property type="term" value="P:DNA replication initiation"/>
    <property type="evidence" value="ECO:0007669"/>
    <property type="project" value="InterPro"/>
</dbReference>
<accession>A0A1B7KW13</accession>
<dbReference type="Proteomes" id="UP000078290">
    <property type="component" value="Unassembled WGS sequence"/>
</dbReference>
<feature type="domain" description="Initiator Rep protein WH1" evidence="2">
    <location>
        <begin position="14"/>
        <end position="155"/>
    </location>
</feature>
<comment type="caution">
    <text evidence="3">The sequence shown here is derived from an EMBL/GenBank/DDBJ whole genome shotgun (WGS) entry which is preliminary data.</text>
</comment>
<evidence type="ECO:0000259" key="2">
    <source>
        <dbReference type="Pfam" id="PF01051"/>
    </source>
</evidence>
<proteinExistence type="inferred from homology"/>
<dbReference type="GO" id="GO:0003887">
    <property type="term" value="F:DNA-directed DNA polymerase activity"/>
    <property type="evidence" value="ECO:0007669"/>
    <property type="project" value="InterPro"/>
</dbReference>
<reference evidence="4" key="1">
    <citation type="submission" date="2016-05" db="EMBL/GenBank/DDBJ databases">
        <authorList>
            <person name="Wang W."/>
            <person name="Zhu L."/>
        </authorList>
    </citation>
    <scope>NUCLEOTIDE SEQUENCE [LARGE SCALE GENOMIC DNA]</scope>
    <source>
        <strain evidence="4">W-2</strain>
    </source>
</reference>
<comment type="similarity">
    <text evidence="1">Belongs to the initiator RepB protein family.</text>
</comment>
<dbReference type="Gene3D" id="1.10.10.10">
    <property type="entry name" value="Winged helix-like DNA-binding domain superfamily/Winged helix DNA-binding domain"/>
    <property type="match status" value="2"/>
</dbReference>
<dbReference type="InterPro" id="IPR036388">
    <property type="entry name" value="WH-like_DNA-bd_sf"/>
</dbReference>
<dbReference type="OrthoDB" id="9765378at2"/>
<dbReference type="AlphaFoldDB" id="A0A1B7KW13"/>
<dbReference type="InterPro" id="IPR000525">
    <property type="entry name" value="Initiator_Rep_WH1"/>
</dbReference>
<dbReference type="Pfam" id="PF21205">
    <property type="entry name" value="Rep3_C"/>
    <property type="match status" value="1"/>
</dbReference>
<evidence type="ECO:0000256" key="1">
    <source>
        <dbReference type="ARBA" id="ARBA00038283"/>
    </source>
</evidence>
<dbReference type="Pfam" id="PF01051">
    <property type="entry name" value="Rep3_N"/>
    <property type="match status" value="1"/>
</dbReference>
<dbReference type="RefSeq" id="WP_064550400.1">
    <property type="nucleotide sequence ID" value="NZ_LXMA01000002.1"/>
</dbReference>
<dbReference type="SUPFAM" id="SSF46785">
    <property type="entry name" value="Winged helix' DNA-binding domain"/>
    <property type="match status" value="2"/>
</dbReference>
<evidence type="ECO:0000313" key="3">
    <source>
        <dbReference type="EMBL" id="OAT74124.1"/>
    </source>
</evidence>
<organism evidence="3 4">
    <name type="scientific">Parageobacillus thermoglucosidasius</name>
    <name type="common">Geobacillus thermoglucosidasius</name>
    <dbReference type="NCBI Taxonomy" id="1426"/>
    <lineage>
        <taxon>Bacteria</taxon>
        <taxon>Bacillati</taxon>
        <taxon>Bacillota</taxon>
        <taxon>Bacilli</taxon>
        <taxon>Bacillales</taxon>
        <taxon>Anoxybacillaceae</taxon>
        <taxon>Parageobacillus</taxon>
    </lineage>
</organism>
<evidence type="ECO:0000313" key="4">
    <source>
        <dbReference type="Proteomes" id="UP000078290"/>
    </source>
</evidence>